<keyword evidence="5" id="KW-1133">Transmembrane helix</keyword>
<dbReference type="PROSITE" id="PS00375">
    <property type="entry name" value="UDPGT"/>
    <property type="match status" value="1"/>
</dbReference>
<accession>A0AA38IKX2</accession>
<dbReference type="GO" id="GO:0015020">
    <property type="term" value="F:glucuronosyltransferase activity"/>
    <property type="evidence" value="ECO:0007669"/>
    <property type="project" value="UniProtKB-EC"/>
</dbReference>
<keyword evidence="7" id="KW-1185">Reference proteome</keyword>
<comment type="similarity">
    <text evidence="1 4">Belongs to the UDP-glycosyltransferase family.</text>
</comment>
<keyword evidence="5" id="KW-0812">Transmembrane</keyword>
<dbReference type="GO" id="GO:0016020">
    <property type="term" value="C:membrane"/>
    <property type="evidence" value="ECO:0007669"/>
    <property type="project" value="UniProtKB-SubCell"/>
</dbReference>
<evidence type="ECO:0000313" key="6">
    <source>
        <dbReference type="EMBL" id="KAJ3657226.1"/>
    </source>
</evidence>
<dbReference type="InterPro" id="IPR050271">
    <property type="entry name" value="UDP-glycosyltransferase"/>
</dbReference>
<feature type="transmembrane region" description="Helical" evidence="5">
    <location>
        <begin position="469"/>
        <end position="497"/>
    </location>
</feature>
<evidence type="ECO:0000313" key="7">
    <source>
        <dbReference type="Proteomes" id="UP001168821"/>
    </source>
</evidence>
<dbReference type="PANTHER" id="PTHR48043:SF159">
    <property type="entry name" value="EG:EG0003.4 PROTEIN-RELATED"/>
    <property type="match status" value="1"/>
</dbReference>
<evidence type="ECO:0000256" key="1">
    <source>
        <dbReference type="ARBA" id="ARBA00009995"/>
    </source>
</evidence>
<evidence type="ECO:0000256" key="5">
    <source>
        <dbReference type="RuleBase" id="RU362059"/>
    </source>
</evidence>
<dbReference type="Pfam" id="PF00201">
    <property type="entry name" value="UDPGT"/>
    <property type="match status" value="1"/>
</dbReference>
<keyword evidence="5" id="KW-0472">Membrane</keyword>
<keyword evidence="3 4" id="KW-0808">Transferase</keyword>
<protein>
    <recommendedName>
        <fullName evidence="5">UDP-glucuronosyltransferase</fullName>
        <ecNumber evidence="5">2.4.1.17</ecNumber>
    </recommendedName>
</protein>
<dbReference type="Proteomes" id="UP001168821">
    <property type="component" value="Unassembled WGS sequence"/>
</dbReference>
<evidence type="ECO:0000256" key="3">
    <source>
        <dbReference type="ARBA" id="ARBA00022679"/>
    </source>
</evidence>
<dbReference type="EC" id="2.4.1.17" evidence="5"/>
<evidence type="ECO:0000256" key="2">
    <source>
        <dbReference type="ARBA" id="ARBA00022676"/>
    </source>
</evidence>
<comment type="subcellular location">
    <subcellularLocation>
        <location evidence="5">Membrane</location>
        <topology evidence="5">Single-pass membrane protein</topology>
    </subcellularLocation>
</comment>
<keyword evidence="5" id="KW-0732">Signal</keyword>
<sequence>MLVVTLTLFALLRHSQSAKILGMFFIPAHSHQVMYQPIWRELSLRGHQVTVFTPNPLRNSSLTNLTEIDTSLTYDILRREYIGDKMAKDIYLIDSMLWLEKVSEEILEENFKIAKKTFTELESDFDLVLVETFHSLVYGLGCRFKVPIIGVHSLGLFLHTQDAVGNPTHPVLNPDIFFNVMEGFNMYSKIRSVVYNLWYRLVYYWYVIPKNDRLSKKYWGEDCPYIRDLEKNVSLILVNTNPILHLVRPQVPQVVEVGQMHIAPKNVLPRDIQDYLDASTQGVVYFNLGSNVRSASFKISARKIIIEALSELPYNVLWKWEDDHFPDKPKNVVTRKWLPQQDILGHRNVKVFITQGGLQSLEESITNCVPMVGMPVFADQPLNVYKMVQLGIGRSVDHMTMTKEELKEAIRDVAENKKYREKIYKLKDLFSDQPMSGVDKSVWWIEYVLRHGGAKHLRSAAVDMSWFEYYLLDVFLVLFFVAFVSVYLISVCVKLSFSTLRFKHKTKLN</sequence>
<dbReference type="Gene3D" id="3.40.50.2000">
    <property type="entry name" value="Glycogen Phosphorylase B"/>
    <property type="match status" value="2"/>
</dbReference>
<feature type="signal peptide" evidence="5">
    <location>
        <begin position="1"/>
        <end position="17"/>
    </location>
</feature>
<dbReference type="PANTHER" id="PTHR48043">
    <property type="entry name" value="EG:EG0003.4 PROTEIN-RELATED"/>
    <property type="match status" value="1"/>
</dbReference>
<evidence type="ECO:0000256" key="4">
    <source>
        <dbReference type="RuleBase" id="RU003718"/>
    </source>
</evidence>
<dbReference type="FunFam" id="3.40.50.2000:FF:000050">
    <property type="entry name" value="UDP-glucuronosyltransferase"/>
    <property type="match status" value="1"/>
</dbReference>
<feature type="chain" id="PRO_5041484914" description="UDP-glucuronosyltransferase" evidence="5">
    <location>
        <begin position="18"/>
        <end position="509"/>
    </location>
</feature>
<comment type="caution">
    <text evidence="6">The sequence shown here is derived from an EMBL/GenBank/DDBJ whole genome shotgun (WGS) entry which is preliminary data.</text>
</comment>
<organism evidence="6 7">
    <name type="scientific">Zophobas morio</name>
    <dbReference type="NCBI Taxonomy" id="2755281"/>
    <lineage>
        <taxon>Eukaryota</taxon>
        <taxon>Metazoa</taxon>
        <taxon>Ecdysozoa</taxon>
        <taxon>Arthropoda</taxon>
        <taxon>Hexapoda</taxon>
        <taxon>Insecta</taxon>
        <taxon>Pterygota</taxon>
        <taxon>Neoptera</taxon>
        <taxon>Endopterygota</taxon>
        <taxon>Coleoptera</taxon>
        <taxon>Polyphaga</taxon>
        <taxon>Cucujiformia</taxon>
        <taxon>Tenebrionidae</taxon>
        <taxon>Zophobas</taxon>
    </lineage>
</organism>
<dbReference type="InterPro" id="IPR002213">
    <property type="entry name" value="UDP_glucos_trans"/>
</dbReference>
<dbReference type="CDD" id="cd03784">
    <property type="entry name" value="GT1_Gtf-like"/>
    <property type="match status" value="1"/>
</dbReference>
<gene>
    <name evidence="6" type="ORF">Zmor_016242</name>
</gene>
<comment type="catalytic activity">
    <reaction evidence="5">
        <text>glucuronate acceptor + UDP-alpha-D-glucuronate = acceptor beta-D-glucuronoside + UDP + H(+)</text>
        <dbReference type="Rhea" id="RHEA:21032"/>
        <dbReference type="ChEBI" id="CHEBI:15378"/>
        <dbReference type="ChEBI" id="CHEBI:58052"/>
        <dbReference type="ChEBI" id="CHEBI:58223"/>
        <dbReference type="ChEBI" id="CHEBI:132367"/>
        <dbReference type="ChEBI" id="CHEBI:132368"/>
        <dbReference type="EC" id="2.4.1.17"/>
    </reaction>
</comment>
<name>A0AA38IKX2_9CUCU</name>
<dbReference type="InterPro" id="IPR035595">
    <property type="entry name" value="UDP_glycos_trans_CS"/>
</dbReference>
<proteinExistence type="inferred from homology"/>
<dbReference type="AlphaFoldDB" id="A0AA38IKX2"/>
<dbReference type="EMBL" id="JALNTZ010000004">
    <property type="protein sequence ID" value="KAJ3657226.1"/>
    <property type="molecule type" value="Genomic_DNA"/>
</dbReference>
<dbReference type="SUPFAM" id="SSF53756">
    <property type="entry name" value="UDP-Glycosyltransferase/glycogen phosphorylase"/>
    <property type="match status" value="1"/>
</dbReference>
<keyword evidence="2 4" id="KW-0328">Glycosyltransferase</keyword>
<reference evidence="6" key="1">
    <citation type="journal article" date="2023" name="G3 (Bethesda)">
        <title>Whole genome assemblies of Zophobas morio and Tenebrio molitor.</title>
        <authorList>
            <person name="Kaur S."/>
            <person name="Stinson S.A."/>
            <person name="diCenzo G.C."/>
        </authorList>
    </citation>
    <scope>NUCLEOTIDE SEQUENCE</scope>
    <source>
        <strain evidence="6">QUZm001</strain>
    </source>
</reference>